<evidence type="ECO:0000256" key="4">
    <source>
        <dbReference type="ARBA" id="ARBA00023163"/>
    </source>
</evidence>
<keyword evidence="2" id="KW-0805">Transcription regulation</keyword>
<dbReference type="PANTHER" id="PTHR46797:SF23">
    <property type="entry name" value="HTH-TYPE TRANSCRIPTIONAL REGULATOR SUTR"/>
    <property type="match status" value="1"/>
</dbReference>
<dbReference type="CDD" id="cd00093">
    <property type="entry name" value="HTH_XRE"/>
    <property type="match status" value="1"/>
</dbReference>
<dbReference type="InterPro" id="IPR018653">
    <property type="entry name" value="ScfR_C"/>
</dbReference>
<evidence type="ECO:0000256" key="2">
    <source>
        <dbReference type="ARBA" id="ARBA00023015"/>
    </source>
</evidence>
<dbReference type="PANTHER" id="PTHR46797">
    <property type="entry name" value="HTH-TYPE TRANSCRIPTIONAL REGULATOR"/>
    <property type="match status" value="1"/>
</dbReference>
<reference evidence="6" key="2">
    <citation type="submission" date="2021-04" db="EMBL/GenBank/DDBJ databases">
        <authorList>
            <person name="Gilroy R."/>
        </authorList>
    </citation>
    <scope>NUCLEOTIDE SEQUENCE</scope>
    <source>
        <strain evidence="6">4376</strain>
    </source>
</reference>
<proteinExistence type="inferred from homology"/>
<protein>
    <submittedName>
        <fullName evidence="6">Acetate metabolism transcriptional regulator RamB</fullName>
    </submittedName>
</protein>
<dbReference type="GO" id="GO:0005829">
    <property type="term" value="C:cytosol"/>
    <property type="evidence" value="ECO:0007669"/>
    <property type="project" value="TreeGrafter"/>
</dbReference>
<comment type="caution">
    <text evidence="6">The sequence shown here is derived from an EMBL/GenBank/DDBJ whole genome shotgun (WGS) entry which is preliminary data.</text>
</comment>
<keyword evidence="3" id="KW-0238">DNA-binding</keyword>
<evidence type="ECO:0000259" key="5">
    <source>
        <dbReference type="PROSITE" id="PS50943"/>
    </source>
</evidence>
<accession>A0A9D1RZK0</accession>
<name>A0A9D1RZK0_9CORY</name>
<dbReference type="GO" id="GO:0003700">
    <property type="term" value="F:DNA-binding transcription factor activity"/>
    <property type="evidence" value="ECO:0007669"/>
    <property type="project" value="TreeGrafter"/>
</dbReference>
<dbReference type="PIRSF" id="PIRSF019251">
    <property type="entry name" value="Rv0465c"/>
    <property type="match status" value="1"/>
</dbReference>
<sequence>MASNQDNRPFVGSQLRQLRKERGISQARLAELLGLSASYVNQIEHDGRPLTISVLEKITDTFGVDPTFFSHQDSTRLVAEMQDVTLDSELLPNPVDVTELAEMVKNHPTLARAFVDMHSRYRNVADKLSLLTEERMQGSAIMSITPRGELFGRASGPEAFSMPHEEVRDYFYARQNYVDVLDVQAEMLATALNIGEQQIHHTEQIIADRLQNNHGVTVTYSRDLGDTQHRLDTARRVLYVSSKMRPGQIAFRLATELAYLEAGETIDSLVELGYFQSEESRALARRGLATYWAAALLLPYKQFHAAAETSRYDLEFLMREYGVGYETVCHRLSTLQRPSLRGIPWTFVRVDRAGNMSKRQSASGLHLSNSGGTCPLWNVYETFSYPGKIMRQIAQMPDGRTYLWIARTVNHHRAAWGQPGKMFAIGLGCELRHAGRTVYSDGLDLKDTQAAVPIGSGCRLCPRDNCPQRAFPPIHRALAIDPHRSSVSPY</sequence>
<evidence type="ECO:0000256" key="3">
    <source>
        <dbReference type="ARBA" id="ARBA00023125"/>
    </source>
</evidence>
<dbReference type="InterPro" id="IPR010359">
    <property type="entry name" value="IrrE_HExxH"/>
</dbReference>
<feature type="domain" description="HTH cro/C1-type" evidence="5">
    <location>
        <begin position="15"/>
        <end position="69"/>
    </location>
</feature>
<dbReference type="EMBL" id="DXFZ01000098">
    <property type="protein sequence ID" value="HIW96425.1"/>
    <property type="molecule type" value="Genomic_DNA"/>
</dbReference>
<dbReference type="NCBIfam" id="NF038139">
    <property type="entry name" value="Reg_Aceta_RamB"/>
    <property type="match status" value="1"/>
</dbReference>
<evidence type="ECO:0000313" key="7">
    <source>
        <dbReference type="Proteomes" id="UP000824189"/>
    </source>
</evidence>
<keyword evidence="4" id="KW-0804">Transcription</keyword>
<dbReference type="Pfam" id="PF09856">
    <property type="entry name" value="ScfRs"/>
    <property type="match status" value="1"/>
</dbReference>
<dbReference type="InterPro" id="IPR026281">
    <property type="entry name" value="HTH_RamB"/>
</dbReference>
<dbReference type="SUPFAM" id="SSF47413">
    <property type="entry name" value="lambda repressor-like DNA-binding domains"/>
    <property type="match status" value="1"/>
</dbReference>
<dbReference type="Gene3D" id="1.10.260.40">
    <property type="entry name" value="lambda repressor-like DNA-binding domains"/>
    <property type="match status" value="1"/>
</dbReference>
<dbReference type="AlphaFoldDB" id="A0A9D1RZK0"/>
<dbReference type="InterPro" id="IPR010982">
    <property type="entry name" value="Lambda_DNA-bd_dom_sf"/>
</dbReference>
<dbReference type="InterPro" id="IPR050807">
    <property type="entry name" value="TransReg_Diox_bact_type"/>
</dbReference>
<dbReference type="GO" id="GO:0003677">
    <property type="term" value="F:DNA binding"/>
    <property type="evidence" value="ECO:0007669"/>
    <property type="project" value="UniProtKB-KW"/>
</dbReference>
<dbReference type="Proteomes" id="UP000824189">
    <property type="component" value="Unassembled WGS sequence"/>
</dbReference>
<dbReference type="PROSITE" id="PS50943">
    <property type="entry name" value="HTH_CROC1"/>
    <property type="match status" value="1"/>
</dbReference>
<evidence type="ECO:0000256" key="1">
    <source>
        <dbReference type="ARBA" id="ARBA00007227"/>
    </source>
</evidence>
<comment type="similarity">
    <text evidence="1">Belongs to the short-chain fatty acyl-CoA assimilation regulator (ScfR) family.</text>
</comment>
<gene>
    <name evidence="6" type="primary">ramB</name>
    <name evidence="6" type="ORF">H9867_08120</name>
</gene>
<dbReference type="Pfam" id="PF01381">
    <property type="entry name" value="HTH_3"/>
    <property type="match status" value="1"/>
</dbReference>
<dbReference type="SMART" id="SM00530">
    <property type="entry name" value="HTH_XRE"/>
    <property type="match status" value="1"/>
</dbReference>
<evidence type="ECO:0000313" key="6">
    <source>
        <dbReference type="EMBL" id="HIW96425.1"/>
    </source>
</evidence>
<reference evidence="6" key="1">
    <citation type="journal article" date="2021" name="PeerJ">
        <title>Extensive microbial diversity within the chicken gut microbiome revealed by metagenomics and culture.</title>
        <authorList>
            <person name="Gilroy R."/>
            <person name="Ravi A."/>
            <person name="Getino M."/>
            <person name="Pursley I."/>
            <person name="Horton D.L."/>
            <person name="Alikhan N.F."/>
            <person name="Baker D."/>
            <person name="Gharbi K."/>
            <person name="Hall N."/>
            <person name="Watson M."/>
            <person name="Adriaenssens E.M."/>
            <person name="Foster-Nyarko E."/>
            <person name="Jarju S."/>
            <person name="Secka A."/>
            <person name="Antonio M."/>
            <person name="Oren A."/>
            <person name="Chaudhuri R.R."/>
            <person name="La Ragione R."/>
            <person name="Hildebrand F."/>
            <person name="Pallen M.J."/>
        </authorList>
    </citation>
    <scope>NUCLEOTIDE SEQUENCE</scope>
    <source>
        <strain evidence="6">4376</strain>
    </source>
</reference>
<dbReference type="InterPro" id="IPR001387">
    <property type="entry name" value="Cro/C1-type_HTH"/>
</dbReference>
<organism evidence="6 7">
    <name type="scientific">Candidatus Corynebacterium gallistercoris</name>
    <dbReference type="NCBI Taxonomy" id="2838530"/>
    <lineage>
        <taxon>Bacteria</taxon>
        <taxon>Bacillati</taxon>
        <taxon>Actinomycetota</taxon>
        <taxon>Actinomycetes</taxon>
        <taxon>Mycobacteriales</taxon>
        <taxon>Corynebacteriaceae</taxon>
        <taxon>Corynebacterium</taxon>
    </lineage>
</organism>
<dbReference type="Pfam" id="PF06114">
    <property type="entry name" value="Peptidase_M78"/>
    <property type="match status" value="1"/>
</dbReference>